<feature type="non-terminal residue" evidence="1">
    <location>
        <position position="85"/>
    </location>
</feature>
<organism evidence="1 2">
    <name type="scientific">Perkinsus olseni</name>
    <name type="common">Perkinsus atlanticus</name>
    <dbReference type="NCBI Taxonomy" id="32597"/>
    <lineage>
        <taxon>Eukaryota</taxon>
        <taxon>Sar</taxon>
        <taxon>Alveolata</taxon>
        <taxon>Perkinsozoa</taxon>
        <taxon>Perkinsea</taxon>
        <taxon>Perkinsida</taxon>
        <taxon>Perkinsidae</taxon>
        <taxon>Perkinsus</taxon>
    </lineage>
</organism>
<gene>
    <name evidence="1" type="ORF">FOZ62_016830</name>
</gene>
<comment type="caution">
    <text evidence="1">The sequence shown here is derived from an EMBL/GenBank/DDBJ whole genome shotgun (WGS) entry which is preliminary data.</text>
</comment>
<reference evidence="1 2" key="1">
    <citation type="submission" date="2020-04" db="EMBL/GenBank/DDBJ databases">
        <title>Perkinsus olseni comparative genomics.</title>
        <authorList>
            <person name="Bogema D.R."/>
        </authorList>
    </citation>
    <scope>NUCLEOTIDE SEQUENCE [LARGE SCALE GENOMIC DNA]</scope>
    <source>
        <strain evidence="1">ATCC PRA-205</strain>
    </source>
</reference>
<proteinExistence type="predicted"/>
<name>A0A7J6R481_PEROL</name>
<dbReference type="EMBL" id="JABANM010025088">
    <property type="protein sequence ID" value="KAF4715131.1"/>
    <property type="molecule type" value="Genomic_DNA"/>
</dbReference>
<dbReference type="SUPFAM" id="SSF52768">
    <property type="entry name" value="Arginase/deacetylase"/>
    <property type="match status" value="1"/>
</dbReference>
<dbReference type="Gene3D" id="3.40.800.10">
    <property type="entry name" value="Ureohydrolase domain"/>
    <property type="match status" value="1"/>
</dbReference>
<evidence type="ECO:0000313" key="2">
    <source>
        <dbReference type="Proteomes" id="UP000574390"/>
    </source>
</evidence>
<sequence>MGSSFSTMLGCDGPSFSLREPKTLAMIGAPISEGQDYDSGVDKAPQALRDGGVEAVVKAVGWDFEDRGDLDFEVLGNIAVPNAPA</sequence>
<dbReference type="InterPro" id="IPR023696">
    <property type="entry name" value="Ureohydrolase_dom_sf"/>
</dbReference>
<accession>A0A7J6R481</accession>
<dbReference type="AlphaFoldDB" id="A0A7J6R481"/>
<evidence type="ECO:0000313" key="1">
    <source>
        <dbReference type="EMBL" id="KAF4715131.1"/>
    </source>
</evidence>
<dbReference type="Proteomes" id="UP000574390">
    <property type="component" value="Unassembled WGS sequence"/>
</dbReference>
<protein>
    <submittedName>
        <fullName evidence="1">Uncharacterized protein</fullName>
    </submittedName>
</protein>